<evidence type="ECO:0000313" key="2">
    <source>
        <dbReference type="EMBL" id="KAL2459415.1"/>
    </source>
</evidence>
<accession>A0ABD1P6C1</accession>
<gene>
    <name evidence="2" type="ORF">Fot_54664</name>
</gene>
<organism evidence="2 3">
    <name type="scientific">Forsythia ovata</name>
    <dbReference type="NCBI Taxonomy" id="205694"/>
    <lineage>
        <taxon>Eukaryota</taxon>
        <taxon>Viridiplantae</taxon>
        <taxon>Streptophyta</taxon>
        <taxon>Embryophyta</taxon>
        <taxon>Tracheophyta</taxon>
        <taxon>Spermatophyta</taxon>
        <taxon>Magnoliopsida</taxon>
        <taxon>eudicotyledons</taxon>
        <taxon>Gunneridae</taxon>
        <taxon>Pentapetalae</taxon>
        <taxon>asterids</taxon>
        <taxon>lamiids</taxon>
        <taxon>Lamiales</taxon>
        <taxon>Oleaceae</taxon>
        <taxon>Forsythieae</taxon>
        <taxon>Forsythia</taxon>
    </lineage>
</organism>
<proteinExistence type="predicted"/>
<feature type="region of interest" description="Disordered" evidence="1">
    <location>
        <begin position="1"/>
        <end position="24"/>
    </location>
</feature>
<dbReference type="Proteomes" id="UP001604277">
    <property type="component" value="Unassembled WGS sequence"/>
</dbReference>
<reference evidence="3" key="1">
    <citation type="submission" date="2024-07" db="EMBL/GenBank/DDBJ databases">
        <title>Two chromosome-level genome assemblies of Korean endemic species Abeliophyllum distichum and Forsythia ovata (Oleaceae).</title>
        <authorList>
            <person name="Jang H."/>
        </authorList>
    </citation>
    <scope>NUCLEOTIDE SEQUENCE [LARGE SCALE GENOMIC DNA]</scope>
</reference>
<protein>
    <submittedName>
        <fullName evidence="2">Uncharacterized protein</fullName>
    </submittedName>
</protein>
<evidence type="ECO:0000313" key="3">
    <source>
        <dbReference type="Proteomes" id="UP001604277"/>
    </source>
</evidence>
<name>A0ABD1P6C1_9LAMI</name>
<dbReference type="AlphaFoldDB" id="A0ABD1P6C1"/>
<sequence length="114" mass="12985">MLEETVAPKPQHGRRAHTAQDKIGVEPNKLEAKLERSKLTRSWLSKAIDIRLKNSQKRKELGPVQDETNIAPEWPSLSIQATNLADPTRSTLMLARQRYKTITYFMIISNDLCG</sequence>
<keyword evidence="3" id="KW-1185">Reference proteome</keyword>
<evidence type="ECO:0000256" key="1">
    <source>
        <dbReference type="SAM" id="MobiDB-lite"/>
    </source>
</evidence>
<dbReference type="EMBL" id="JBFOLJ010000022">
    <property type="protein sequence ID" value="KAL2459415.1"/>
    <property type="molecule type" value="Genomic_DNA"/>
</dbReference>
<comment type="caution">
    <text evidence="2">The sequence shown here is derived from an EMBL/GenBank/DDBJ whole genome shotgun (WGS) entry which is preliminary data.</text>
</comment>